<keyword evidence="19" id="KW-0753">Steroid metabolism</keyword>
<evidence type="ECO:0000256" key="2">
    <source>
        <dbReference type="ARBA" id="ARBA00004637"/>
    </source>
</evidence>
<keyword evidence="11" id="KW-0809">Transit peptide</keyword>
<evidence type="ECO:0000256" key="18">
    <source>
        <dbReference type="ARBA" id="ARBA00023166"/>
    </source>
</evidence>
<keyword evidence="9 25" id="KW-0479">Metal-binding</keyword>
<feature type="binding site" description="axial binding residue" evidence="25">
    <location>
        <position position="115"/>
    </location>
    <ligand>
        <name>heme</name>
        <dbReference type="ChEBI" id="CHEBI:30413"/>
    </ligand>
    <ligandPart>
        <name>Fe</name>
        <dbReference type="ChEBI" id="CHEBI:18248"/>
    </ligandPart>
</feature>
<evidence type="ECO:0000256" key="4">
    <source>
        <dbReference type="ARBA" id="ARBA00010617"/>
    </source>
</evidence>
<dbReference type="AlphaFoldDB" id="A0A8J6HMM6"/>
<keyword evidence="20" id="KW-0755">Steroidogenesis</keyword>
<dbReference type="GO" id="GO:0034650">
    <property type="term" value="P:cortisol metabolic process"/>
    <property type="evidence" value="ECO:0007669"/>
    <property type="project" value="TreeGrafter"/>
</dbReference>
<keyword evidence="7" id="KW-0153">Cholesterol metabolism</keyword>
<reference evidence="26" key="2">
    <citation type="submission" date="2021-08" db="EMBL/GenBank/DDBJ databases">
        <authorList>
            <person name="Eriksson T."/>
        </authorList>
    </citation>
    <scope>NUCLEOTIDE SEQUENCE</scope>
    <source>
        <strain evidence="26">Stoneville</strain>
        <tissue evidence="26">Whole head</tissue>
    </source>
</reference>
<keyword evidence="8 25" id="KW-0349">Heme</keyword>
<keyword evidence="14" id="KW-0503">Monooxygenase</keyword>
<evidence type="ECO:0000256" key="15">
    <source>
        <dbReference type="ARBA" id="ARBA00023098"/>
    </source>
</evidence>
<comment type="caution">
    <text evidence="26">The sequence shown here is derived from an EMBL/GenBank/DDBJ whole genome shotgun (WGS) entry which is preliminary data.</text>
</comment>
<sequence length="167" mass="19514">MEWILYLIGKNQKVQEKLRSQSQPDYVNYVIRESLRLYPIAPFLTRILPEDSIVAGYGVPKDTLMILSIYTSSRDERYFKNPTSFIPERWDRSNSNYSSDMQKASLPFAMGLRACVGKKLAQNQLQKAILNIVNHFQIEVCNKRDVDIKMKMVTHPSEPLQLRFRKL</sequence>
<evidence type="ECO:0000256" key="20">
    <source>
        <dbReference type="ARBA" id="ARBA00023250"/>
    </source>
</evidence>
<evidence type="ECO:0000256" key="12">
    <source>
        <dbReference type="ARBA" id="ARBA00023002"/>
    </source>
</evidence>
<evidence type="ECO:0000256" key="3">
    <source>
        <dbReference type="ARBA" id="ARBA00005108"/>
    </source>
</evidence>
<dbReference type="GO" id="GO:0020037">
    <property type="term" value="F:heme binding"/>
    <property type="evidence" value="ECO:0007669"/>
    <property type="project" value="InterPro"/>
</dbReference>
<dbReference type="GO" id="GO:0005506">
    <property type="term" value="F:iron ion binding"/>
    <property type="evidence" value="ECO:0007669"/>
    <property type="project" value="InterPro"/>
</dbReference>
<evidence type="ECO:0000313" key="27">
    <source>
        <dbReference type="Proteomes" id="UP000719412"/>
    </source>
</evidence>
<dbReference type="InterPro" id="IPR001128">
    <property type="entry name" value="Cyt_P450"/>
</dbReference>
<evidence type="ECO:0000256" key="19">
    <source>
        <dbReference type="ARBA" id="ARBA00023221"/>
    </source>
</evidence>
<evidence type="ECO:0000256" key="24">
    <source>
        <dbReference type="ARBA" id="ARBA00033394"/>
    </source>
</evidence>
<evidence type="ECO:0000256" key="14">
    <source>
        <dbReference type="ARBA" id="ARBA00023033"/>
    </source>
</evidence>
<comment type="pathway">
    <text evidence="3">Lipid metabolism; C21-steroid hormone metabolism.</text>
</comment>
<dbReference type="GO" id="GO:0005743">
    <property type="term" value="C:mitochondrial inner membrane"/>
    <property type="evidence" value="ECO:0007669"/>
    <property type="project" value="UniProtKB-SubCell"/>
</dbReference>
<evidence type="ECO:0000313" key="26">
    <source>
        <dbReference type="EMBL" id="KAH0817202.1"/>
    </source>
</evidence>
<evidence type="ECO:0000256" key="9">
    <source>
        <dbReference type="ARBA" id="ARBA00022723"/>
    </source>
</evidence>
<reference evidence="26" key="1">
    <citation type="journal article" date="2020" name="J Insects Food Feed">
        <title>The yellow mealworm (Tenebrio molitor) genome: a resource for the emerging insects as food and feed industry.</title>
        <authorList>
            <person name="Eriksson T."/>
            <person name="Andere A."/>
            <person name="Kelstrup H."/>
            <person name="Emery V."/>
            <person name="Picard C."/>
        </authorList>
    </citation>
    <scope>NUCLEOTIDE SEQUENCE</scope>
    <source>
        <strain evidence="26">Stoneville</strain>
        <tissue evidence="26">Whole head</tissue>
    </source>
</reference>
<dbReference type="InterPro" id="IPR036396">
    <property type="entry name" value="Cyt_P450_sf"/>
</dbReference>
<dbReference type="PANTHER" id="PTHR24279">
    <property type="entry name" value="CYTOCHROME P450"/>
    <property type="match status" value="1"/>
</dbReference>
<evidence type="ECO:0000256" key="10">
    <source>
        <dbReference type="ARBA" id="ARBA00022792"/>
    </source>
</evidence>
<dbReference type="PRINTS" id="PR00385">
    <property type="entry name" value="P450"/>
</dbReference>
<dbReference type="PANTHER" id="PTHR24279:SF3">
    <property type="entry name" value="CHOLESTEROL SIDE-CHAIN CLEAVAGE ENZYME, MITOCHONDRIAL"/>
    <property type="match status" value="1"/>
</dbReference>
<evidence type="ECO:0000256" key="25">
    <source>
        <dbReference type="PIRSR" id="PIRSR602401-1"/>
    </source>
</evidence>
<evidence type="ECO:0000256" key="13">
    <source>
        <dbReference type="ARBA" id="ARBA00023004"/>
    </source>
</evidence>
<keyword evidence="13 25" id="KW-0408">Iron</keyword>
<keyword evidence="12" id="KW-0560">Oxidoreductase</keyword>
<dbReference type="InterPro" id="IPR050479">
    <property type="entry name" value="CYP11_CYP27_families"/>
</dbReference>
<accession>A0A8J6HMM6</accession>
<dbReference type="GO" id="GO:0008386">
    <property type="term" value="F:cholesterol monooxygenase (side-chain-cleaving) activity"/>
    <property type="evidence" value="ECO:0007669"/>
    <property type="project" value="UniProtKB-EC"/>
</dbReference>
<keyword evidence="10" id="KW-0999">Mitochondrion inner membrane</keyword>
<keyword evidence="27" id="KW-1185">Reference proteome</keyword>
<evidence type="ECO:0000256" key="21">
    <source>
        <dbReference type="ARBA" id="ARBA00030343"/>
    </source>
</evidence>
<evidence type="ECO:0000256" key="8">
    <source>
        <dbReference type="ARBA" id="ARBA00022617"/>
    </source>
</evidence>
<dbReference type="EC" id="1.14.15.6" evidence="5"/>
<dbReference type="SUPFAM" id="SSF48264">
    <property type="entry name" value="Cytochrome P450"/>
    <property type="match status" value="1"/>
</dbReference>
<comment type="subcellular location">
    <subcellularLocation>
        <location evidence="2">Mitochondrion inner membrane</location>
        <topology evidence="2">Peripheral membrane protein</topology>
    </subcellularLocation>
</comment>
<comment type="cofactor">
    <cofactor evidence="1 25">
        <name>heme</name>
        <dbReference type="ChEBI" id="CHEBI:30413"/>
    </cofactor>
</comment>
<evidence type="ECO:0000256" key="7">
    <source>
        <dbReference type="ARBA" id="ARBA00022548"/>
    </source>
</evidence>
<protein>
    <recommendedName>
        <fullName evidence="6">Cholesterol side-chain cleavage enzyme, mitochondrial</fullName>
        <ecNumber evidence="5">1.14.15.6</ecNumber>
    </recommendedName>
    <alternativeName>
        <fullName evidence="21">CYPXIA1</fullName>
    </alternativeName>
    <alternativeName>
        <fullName evidence="23">Cholesterol desmolase</fullName>
    </alternativeName>
    <alternativeName>
        <fullName evidence="22">Cytochrome P450 11A1</fullName>
    </alternativeName>
    <alternativeName>
        <fullName evidence="24">Cytochrome P450(scc)</fullName>
    </alternativeName>
</protein>
<proteinExistence type="inferred from homology"/>
<dbReference type="Proteomes" id="UP000719412">
    <property type="component" value="Unassembled WGS sequence"/>
</dbReference>
<evidence type="ECO:0000256" key="5">
    <source>
        <dbReference type="ARBA" id="ARBA00012764"/>
    </source>
</evidence>
<dbReference type="GO" id="GO:0008203">
    <property type="term" value="P:cholesterol metabolic process"/>
    <property type="evidence" value="ECO:0007669"/>
    <property type="project" value="UniProtKB-KW"/>
</dbReference>
<dbReference type="PRINTS" id="PR00463">
    <property type="entry name" value="EP450I"/>
</dbReference>
<keyword evidence="18" id="KW-1207">Sterol metabolism</keyword>
<gene>
    <name evidence="26" type="ORF">GEV33_005589</name>
</gene>
<keyword evidence="16" id="KW-0496">Mitochondrion</keyword>
<keyword evidence="17" id="KW-0472">Membrane</keyword>
<dbReference type="Gene3D" id="1.10.630.10">
    <property type="entry name" value="Cytochrome P450"/>
    <property type="match status" value="1"/>
</dbReference>
<keyword evidence="15" id="KW-0443">Lipid metabolism</keyword>
<comment type="similarity">
    <text evidence="4">Belongs to the cytochrome P450 family.</text>
</comment>
<evidence type="ECO:0000256" key="6">
    <source>
        <dbReference type="ARBA" id="ARBA00019844"/>
    </source>
</evidence>
<dbReference type="InterPro" id="IPR002401">
    <property type="entry name" value="Cyt_P450_E_grp-I"/>
</dbReference>
<evidence type="ECO:0000256" key="23">
    <source>
        <dbReference type="ARBA" id="ARBA00033274"/>
    </source>
</evidence>
<evidence type="ECO:0000256" key="11">
    <source>
        <dbReference type="ARBA" id="ARBA00022946"/>
    </source>
</evidence>
<evidence type="ECO:0000256" key="16">
    <source>
        <dbReference type="ARBA" id="ARBA00023128"/>
    </source>
</evidence>
<evidence type="ECO:0000256" key="17">
    <source>
        <dbReference type="ARBA" id="ARBA00023136"/>
    </source>
</evidence>
<evidence type="ECO:0000256" key="22">
    <source>
        <dbReference type="ARBA" id="ARBA00032666"/>
    </source>
</evidence>
<evidence type="ECO:0000256" key="1">
    <source>
        <dbReference type="ARBA" id="ARBA00001971"/>
    </source>
</evidence>
<dbReference type="GO" id="GO:0071375">
    <property type="term" value="P:cellular response to peptide hormone stimulus"/>
    <property type="evidence" value="ECO:0007669"/>
    <property type="project" value="TreeGrafter"/>
</dbReference>
<organism evidence="26 27">
    <name type="scientific">Tenebrio molitor</name>
    <name type="common">Yellow mealworm beetle</name>
    <dbReference type="NCBI Taxonomy" id="7067"/>
    <lineage>
        <taxon>Eukaryota</taxon>
        <taxon>Metazoa</taxon>
        <taxon>Ecdysozoa</taxon>
        <taxon>Arthropoda</taxon>
        <taxon>Hexapoda</taxon>
        <taxon>Insecta</taxon>
        <taxon>Pterygota</taxon>
        <taxon>Neoptera</taxon>
        <taxon>Endopterygota</taxon>
        <taxon>Coleoptera</taxon>
        <taxon>Polyphaga</taxon>
        <taxon>Cucujiformia</taxon>
        <taxon>Tenebrionidae</taxon>
        <taxon>Tenebrio</taxon>
    </lineage>
</organism>
<dbReference type="Pfam" id="PF00067">
    <property type="entry name" value="p450"/>
    <property type="match status" value="1"/>
</dbReference>
<dbReference type="GO" id="GO:0006700">
    <property type="term" value="P:C21-steroid hormone biosynthetic process"/>
    <property type="evidence" value="ECO:0007669"/>
    <property type="project" value="TreeGrafter"/>
</dbReference>
<dbReference type="EMBL" id="JABDTM020020086">
    <property type="protein sequence ID" value="KAH0817202.1"/>
    <property type="molecule type" value="Genomic_DNA"/>
</dbReference>
<name>A0A8J6HMM6_TENMO</name>
<dbReference type="GO" id="GO:0006704">
    <property type="term" value="P:glucocorticoid biosynthetic process"/>
    <property type="evidence" value="ECO:0007669"/>
    <property type="project" value="TreeGrafter"/>
</dbReference>